<dbReference type="FunFam" id="1.20.58.1040:FF:000001">
    <property type="entry name" value="Glucan endo-1,3-beta-glucosidase 4"/>
    <property type="match status" value="1"/>
</dbReference>
<evidence type="ECO:0000313" key="12">
    <source>
        <dbReference type="Proteomes" id="UP000325577"/>
    </source>
</evidence>
<evidence type="ECO:0000256" key="9">
    <source>
        <dbReference type="SAM" id="MobiDB-lite"/>
    </source>
</evidence>
<keyword evidence="12" id="KW-1185">Reference proteome</keyword>
<dbReference type="InterPro" id="IPR044788">
    <property type="entry name" value="X8_dom_prot"/>
</dbReference>
<keyword evidence="6" id="KW-1015">Disulfide bond</keyword>
<evidence type="ECO:0000256" key="4">
    <source>
        <dbReference type="ARBA" id="ARBA00022729"/>
    </source>
</evidence>
<evidence type="ECO:0000313" key="11">
    <source>
        <dbReference type="EMBL" id="KAA8524104.1"/>
    </source>
</evidence>
<proteinExistence type="predicted"/>
<protein>
    <recommendedName>
        <fullName evidence="10">X8 domain-containing protein</fullName>
    </recommendedName>
</protein>
<dbReference type="Proteomes" id="UP000325577">
    <property type="component" value="Linkage Group LG4"/>
</dbReference>
<dbReference type="GO" id="GO:0005886">
    <property type="term" value="C:plasma membrane"/>
    <property type="evidence" value="ECO:0007669"/>
    <property type="project" value="UniProtKB-SubCell"/>
</dbReference>
<organism evidence="11 12">
    <name type="scientific">Nyssa sinensis</name>
    <dbReference type="NCBI Taxonomy" id="561372"/>
    <lineage>
        <taxon>Eukaryota</taxon>
        <taxon>Viridiplantae</taxon>
        <taxon>Streptophyta</taxon>
        <taxon>Embryophyta</taxon>
        <taxon>Tracheophyta</taxon>
        <taxon>Spermatophyta</taxon>
        <taxon>Magnoliopsida</taxon>
        <taxon>eudicotyledons</taxon>
        <taxon>Gunneridae</taxon>
        <taxon>Pentapetalae</taxon>
        <taxon>asterids</taxon>
        <taxon>Cornales</taxon>
        <taxon>Nyssaceae</taxon>
        <taxon>Nyssa</taxon>
    </lineage>
</organism>
<dbReference type="PANTHER" id="PTHR31044">
    <property type="entry name" value="BETA-1,3 GLUCANASE"/>
    <property type="match status" value="1"/>
</dbReference>
<feature type="region of interest" description="Disordered" evidence="9">
    <location>
        <begin position="161"/>
        <end position="201"/>
    </location>
</feature>
<reference evidence="11 12" key="1">
    <citation type="submission" date="2019-09" db="EMBL/GenBank/DDBJ databases">
        <title>A chromosome-level genome assembly of the Chinese tupelo Nyssa sinensis.</title>
        <authorList>
            <person name="Yang X."/>
            <person name="Kang M."/>
            <person name="Yang Y."/>
            <person name="Xiong H."/>
            <person name="Wang M."/>
            <person name="Zhang Z."/>
            <person name="Wang Z."/>
            <person name="Wu H."/>
            <person name="Ma T."/>
            <person name="Liu J."/>
            <person name="Xi Z."/>
        </authorList>
    </citation>
    <scope>NUCLEOTIDE SEQUENCE [LARGE SCALE GENOMIC DNA]</scope>
    <source>
        <strain evidence="11">J267</strain>
        <tissue evidence="11">Leaf</tissue>
    </source>
</reference>
<evidence type="ECO:0000256" key="3">
    <source>
        <dbReference type="ARBA" id="ARBA00022622"/>
    </source>
</evidence>
<evidence type="ECO:0000256" key="8">
    <source>
        <dbReference type="ARBA" id="ARBA00023288"/>
    </source>
</evidence>
<evidence type="ECO:0000259" key="10">
    <source>
        <dbReference type="SMART" id="SM00768"/>
    </source>
</evidence>
<dbReference type="AlphaFoldDB" id="A0A5J5A1P1"/>
<keyword evidence="3" id="KW-0336">GPI-anchor</keyword>
<sequence length="332" mass="36377">MANNLFLIFLNHAPTIPLYGLHSSFMPVSRLFWLALMRAAFHSMEPRRNSMRLCILALYISISAPAHFTQCDARTLLQMFKFRGPQLQTSSVTGGSSPKRVQVSNQLEVNPPLHASNDEFYSLSSPFSLAPFESLPPLYLTENTPPFCAYPPIFTPTTTTMPSPVNHAPPPPPFTFPIGSPPPESSPPGLHEPVPNPPKYVPGPSPTRYVPSCPPEHIQPPPVPVVYPPPPPPPPPLYKAPDFAVWCVAKPTVPNRIIQDALDYACGSGADCESIQPNGSCFQPNTLIAHASYAFNSYWQRRKVGGGTCDFGGTAMLVTVDPSFDGCRFIYY</sequence>
<gene>
    <name evidence="11" type="ORF">F0562_010465</name>
</gene>
<dbReference type="PANTHER" id="PTHR31044:SF28">
    <property type="entry name" value="CARBOHYDRATE-BINDING X8 DOMAIN SUPERFAMILY PROTEIN"/>
    <property type="match status" value="1"/>
</dbReference>
<evidence type="ECO:0000256" key="2">
    <source>
        <dbReference type="ARBA" id="ARBA00022475"/>
    </source>
</evidence>
<keyword evidence="2" id="KW-1003">Cell membrane</keyword>
<dbReference type="GO" id="GO:0009506">
    <property type="term" value="C:plasmodesma"/>
    <property type="evidence" value="ECO:0007669"/>
    <property type="project" value="UniProtKB-ARBA"/>
</dbReference>
<evidence type="ECO:0000256" key="6">
    <source>
        <dbReference type="ARBA" id="ARBA00023157"/>
    </source>
</evidence>
<dbReference type="Pfam" id="PF07983">
    <property type="entry name" value="X8"/>
    <property type="match status" value="1"/>
</dbReference>
<accession>A0A5J5A1P1</accession>
<evidence type="ECO:0000256" key="5">
    <source>
        <dbReference type="ARBA" id="ARBA00023136"/>
    </source>
</evidence>
<dbReference type="OrthoDB" id="417697at2759"/>
<evidence type="ECO:0000256" key="1">
    <source>
        <dbReference type="ARBA" id="ARBA00004609"/>
    </source>
</evidence>
<dbReference type="GO" id="GO:0098552">
    <property type="term" value="C:side of membrane"/>
    <property type="evidence" value="ECO:0007669"/>
    <property type="project" value="UniProtKB-KW"/>
</dbReference>
<keyword evidence="4" id="KW-0732">Signal</keyword>
<keyword evidence="7" id="KW-0325">Glycoprotein</keyword>
<dbReference type="Gene3D" id="1.20.58.1040">
    <property type="match status" value="1"/>
</dbReference>
<dbReference type="InterPro" id="IPR012946">
    <property type="entry name" value="X8"/>
</dbReference>
<dbReference type="PRINTS" id="PR01217">
    <property type="entry name" value="PRICHEXTENSN"/>
</dbReference>
<name>A0A5J5A1P1_9ASTE</name>
<comment type="subcellular location">
    <subcellularLocation>
        <location evidence="1">Cell membrane</location>
        <topology evidence="1">Lipid-anchor</topology>
        <topology evidence="1">GPI-anchor</topology>
    </subcellularLocation>
</comment>
<feature type="domain" description="X8" evidence="10">
    <location>
        <begin position="245"/>
        <end position="329"/>
    </location>
</feature>
<feature type="compositionally biased region" description="Pro residues" evidence="9">
    <location>
        <begin position="167"/>
        <end position="186"/>
    </location>
</feature>
<dbReference type="EMBL" id="CM018047">
    <property type="protein sequence ID" value="KAA8524104.1"/>
    <property type="molecule type" value="Genomic_DNA"/>
</dbReference>
<dbReference type="SMART" id="SM00768">
    <property type="entry name" value="X8"/>
    <property type="match status" value="1"/>
</dbReference>
<keyword evidence="5" id="KW-0472">Membrane</keyword>
<keyword evidence="8" id="KW-0449">Lipoprotein</keyword>
<evidence type="ECO:0000256" key="7">
    <source>
        <dbReference type="ARBA" id="ARBA00023180"/>
    </source>
</evidence>